<sequence>MGLLNISAVLLQLSVSWPIEDNKTKLENTFYKIHRYFVVICITFFCIFQSLGFIRLILKKESFGRLSDSLLILLIITLLLVNKIIFNQNRVLYLFQDIIIYEKAYLSITNDPEMLVIYQAIVKKSKFFNIFILLSCFLGNLFFIGVSFLILNNEGSNFWESDTPFMYELYIPFDRQRYSWLVIVVELCMAYSSSLLYVTIQTTFWVLFMYGILRFQILQLKIDKLSIYGGENSFEKLRSLILEHQNIIK</sequence>
<dbReference type="Pfam" id="PF02949">
    <property type="entry name" value="7tm_6"/>
    <property type="match status" value="1"/>
</dbReference>
<feature type="transmembrane region" description="Helical" evidence="9">
    <location>
        <begin position="70"/>
        <end position="86"/>
    </location>
</feature>
<keyword evidence="5 9" id="KW-1133">Transmembrane helix</keyword>
<feature type="transmembrane region" description="Helical" evidence="9">
    <location>
        <begin position="204"/>
        <end position="222"/>
    </location>
</feature>
<keyword evidence="11" id="KW-1185">Reference proteome</keyword>
<evidence type="ECO:0000256" key="5">
    <source>
        <dbReference type="ARBA" id="ARBA00022989"/>
    </source>
</evidence>
<name>A0ABD1EG26_HYPHA</name>
<keyword evidence="2" id="KW-0716">Sensory transduction</keyword>
<protein>
    <submittedName>
        <fullName evidence="10">Uncharacterized protein</fullName>
    </submittedName>
</protein>
<reference evidence="10 11" key="1">
    <citation type="submission" date="2024-05" db="EMBL/GenBank/DDBJ databases">
        <title>Genetic variation in Jamaican populations of the coffee berry borer (Hypothenemus hampei).</title>
        <authorList>
            <person name="Errbii M."/>
            <person name="Myrie A."/>
        </authorList>
    </citation>
    <scope>NUCLEOTIDE SEQUENCE [LARGE SCALE GENOMIC DNA]</scope>
    <source>
        <strain evidence="10">JA-Hopewell-2020-01-JO</strain>
        <tissue evidence="10">Whole body</tissue>
    </source>
</reference>
<comment type="caution">
    <text evidence="10">The sequence shown here is derived from an EMBL/GenBank/DDBJ whole genome shotgun (WGS) entry which is preliminary data.</text>
</comment>
<evidence type="ECO:0000256" key="6">
    <source>
        <dbReference type="ARBA" id="ARBA00023136"/>
    </source>
</evidence>
<feature type="transmembrane region" description="Helical" evidence="9">
    <location>
        <begin position="34"/>
        <end position="58"/>
    </location>
</feature>
<evidence type="ECO:0000256" key="9">
    <source>
        <dbReference type="SAM" id="Phobius"/>
    </source>
</evidence>
<evidence type="ECO:0000313" key="10">
    <source>
        <dbReference type="EMBL" id="KAL1492101.1"/>
    </source>
</evidence>
<comment type="subcellular location">
    <subcellularLocation>
        <location evidence="1">Membrane</location>
        <topology evidence="1">Multi-pass membrane protein</topology>
    </subcellularLocation>
</comment>
<dbReference type="EMBL" id="JBDJPC010000009">
    <property type="protein sequence ID" value="KAL1492101.1"/>
    <property type="molecule type" value="Genomic_DNA"/>
</dbReference>
<keyword evidence="4" id="KW-0552">Olfaction</keyword>
<dbReference type="InterPro" id="IPR004117">
    <property type="entry name" value="7tm6_olfct_rcpt"/>
</dbReference>
<feature type="transmembrane region" description="Helical" evidence="9">
    <location>
        <begin position="127"/>
        <end position="151"/>
    </location>
</feature>
<evidence type="ECO:0000256" key="8">
    <source>
        <dbReference type="ARBA" id="ARBA00023224"/>
    </source>
</evidence>
<dbReference type="GO" id="GO:0007608">
    <property type="term" value="P:sensory perception of smell"/>
    <property type="evidence" value="ECO:0007669"/>
    <property type="project" value="UniProtKB-KW"/>
</dbReference>
<evidence type="ECO:0000256" key="7">
    <source>
        <dbReference type="ARBA" id="ARBA00023170"/>
    </source>
</evidence>
<evidence type="ECO:0000313" key="11">
    <source>
        <dbReference type="Proteomes" id="UP001566132"/>
    </source>
</evidence>
<keyword evidence="7" id="KW-0675">Receptor</keyword>
<dbReference type="Proteomes" id="UP001566132">
    <property type="component" value="Unassembled WGS sequence"/>
</dbReference>
<gene>
    <name evidence="10" type="ORF">ABEB36_012593</name>
</gene>
<keyword evidence="3 9" id="KW-0812">Transmembrane</keyword>
<evidence type="ECO:0000256" key="3">
    <source>
        <dbReference type="ARBA" id="ARBA00022692"/>
    </source>
</evidence>
<proteinExistence type="predicted"/>
<dbReference type="AlphaFoldDB" id="A0ABD1EG26"/>
<organism evidence="10 11">
    <name type="scientific">Hypothenemus hampei</name>
    <name type="common">Coffee berry borer</name>
    <dbReference type="NCBI Taxonomy" id="57062"/>
    <lineage>
        <taxon>Eukaryota</taxon>
        <taxon>Metazoa</taxon>
        <taxon>Ecdysozoa</taxon>
        <taxon>Arthropoda</taxon>
        <taxon>Hexapoda</taxon>
        <taxon>Insecta</taxon>
        <taxon>Pterygota</taxon>
        <taxon>Neoptera</taxon>
        <taxon>Endopterygota</taxon>
        <taxon>Coleoptera</taxon>
        <taxon>Polyphaga</taxon>
        <taxon>Cucujiformia</taxon>
        <taxon>Curculionidae</taxon>
        <taxon>Scolytinae</taxon>
        <taxon>Hypothenemus</taxon>
    </lineage>
</organism>
<dbReference type="GO" id="GO:0007165">
    <property type="term" value="P:signal transduction"/>
    <property type="evidence" value="ECO:0007669"/>
    <property type="project" value="UniProtKB-KW"/>
</dbReference>
<keyword evidence="6 9" id="KW-0472">Membrane</keyword>
<evidence type="ECO:0000256" key="2">
    <source>
        <dbReference type="ARBA" id="ARBA00022606"/>
    </source>
</evidence>
<accession>A0ABD1EG26</accession>
<evidence type="ECO:0000256" key="1">
    <source>
        <dbReference type="ARBA" id="ARBA00004141"/>
    </source>
</evidence>
<evidence type="ECO:0000256" key="4">
    <source>
        <dbReference type="ARBA" id="ARBA00022725"/>
    </source>
</evidence>
<dbReference type="GO" id="GO:0016020">
    <property type="term" value="C:membrane"/>
    <property type="evidence" value="ECO:0007669"/>
    <property type="project" value="UniProtKB-SubCell"/>
</dbReference>
<keyword evidence="8" id="KW-0807">Transducer</keyword>